<reference evidence="1" key="2">
    <citation type="journal article" date="2015" name="Fish Shellfish Immunol.">
        <title>Early steps in the European eel (Anguilla anguilla)-Vibrio vulnificus interaction in the gills: Role of the RtxA13 toxin.</title>
        <authorList>
            <person name="Callol A."/>
            <person name="Pajuelo D."/>
            <person name="Ebbesson L."/>
            <person name="Teles M."/>
            <person name="MacKenzie S."/>
            <person name="Amaro C."/>
        </authorList>
    </citation>
    <scope>NUCLEOTIDE SEQUENCE</scope>
</reference>
<protein>
    <submittedName>
        <fullName evidence="1">Uncharacterized protein</fullName>
    </submittedName>
</protein>
<reference evidence="1" key="1">
    <citation type="submission" date="2014-11" db="EMBL/GenBank/DDBJ databases">
        <authorList>
            <person name="Amaro Gonzalez C."/>
        </authorList>
    </citation>
    <scope>NUCLEOTIDE SEQUENCE</scope>
</reference>
<accession>A0A0E9U372</accession>
<dbReference type="AlphaFoldDB" id="A0A0E9U372"/>
<name>A0A0E9U372_ANGAN</name>
<dbReference type="EMBL" id="GBXM01048228">
    <property type="protein sequence ID" value="JAH60349.1"/>
    <property type="molecule type" value="Transcribed_RNA"/>
</dbReference>
<organism evidence="1">
    <name type="scientific">Anguilla anguilla</name>
    <name type="common">European freshwater eel</name>
    <name type="synonym">Muraena anguilla</name>
    <dbReference type="NCBI Taxonomy" id="7936"/>
    <lineage>
        <taxon>Eukaryota</taxon>
        <taxon>Metazoa</taxon>
        <taxon>Chordata</taxon>
        <taxon>Craniata</taxon>
        <taxon>Vertebrata</taxon>
        <taxon>Euteleostomi</taxon>
        <taxon>Actinopterygii</taxon>
        <taxon>Neopterygii</taxon>
        <taxon>Teleostei</taxon>
        <taxon>Anguilliformes</taxon>
        <taxon>Anguillidae</taxon>
        <taxon>Anguilla</taxon>
    </lineage>
</organism>
<evidence type="ECO:0000313" key="1">
    <source>
        <dbReference type="EMBL" id="JAH60349.1"/>
    </source>
</evidence>
<sequence>MRDRLWLLQDSYWPRSFRPWGISWSKGHGDIERNTNTVRMLALGTKEHRVLVSTV</sequence>
<proteinExistence type="predicted"/>